<dbReference type="EMBL" id="KV784385">
    <property type="protein sequence ID" value="OEU07546.1"/>
    <property type="molecule type" value="Genomic_DNA"/>
</dbReference>
<evidence type="ECO:0000313" key="3">
    <source>
        <dbReference type="Proteomes" id="UP000095751"/>
    </source>
</evidence>
<dbReference type="InParanoid" id="A0A1E7ENZ5"/>
<dbReference type="KEGG" id="fcy:FRACYDRAFT_250969"/>
<feature type="transmembrane region" description="Helical" evidence="1">
    <location>
        <begin position="139"/>
        <end position="160"/>
    </location>
</feature>
<evidence type="ECO:0000256" key="1">
    <source>
        <dbReference type="SAM" id="Phobius"/>
    </source>
</evidence>
<keyword evidence="1" id="KW-0472">Membrane</keyword>
<sequence length="175" mass="19643">MKDINDLRRGDWIIAKRDVPTLKIRAGASYKLMDIYLKGGGITGIGGGDGLGVEVIPLQRYGDDEENEDYDSYRRSSSYTKYLKIYNPRDHNNDDNDINTIIFNSNNNNSGGGDGDGEGVIVTPEEIGLVTIKADWTEALYLAIPGFFWIFVASSFSSYYTDRYGGNFWDAFFRT</sequence>
<evidence type="ECO:0000313" key="2">
    <source>
        <dbReference type="EMBL" id="OEU07546.1"/>
    </source>
</evidence>
<protein>
    <submittedName>
        <fullName evidence="2">Uncharacterized protein</fullName>
    </submittedName>
</protein>
<keyword evidence="1" id="KW-1133">Transmembrane helix</keyword>
<accession>A0A1E7ENZ5</accession>
<proteinExistence type="predicted"/>
<organism evidence="2 3">
    <name type="scientific">Fragilariopsis cylindrus CCMP1102</name>
    <dbReference type="NCBI Taxonomy" id="635003"/>
    <lineage>
        <taxon>Eukaryota</taxon>
        <taxon>Sar</taxon>
        <taxon>Stramenopiles</taxon>
        <taxon>Ochrophyta</taxon>
        <taxon>Bacillariophyta</taxon>
        <taxon>Bacillariophyceae</taxon>
        <taxon>Bacillariophycidae</taxon>
        <taxon>Bacillariales</taxon>
        <taxon>Bacillariaceae</taxon>
        <taxon>Fragilariopsis</taxon>
    </lineage>
</organism>
<name>A0A1E7ENZ5_9STRA</name>
<dbReference type="AlphaFoldDB" id="A0A1E7ENZ5"/>
<gene>
    <name evidence="2" type="ORF">FRACYDRAFT_250969</name>
</gene>
<reference evidence="2 3" key="1">
    <citation type="submission" date="2016-09" db="EMBL/GenBank/DDBJ databases">
        <title>Extensive genetic diversity and differential bi-allelic expression allows diatom success in the polar Southern Ocean.</title>
        <authorList>
            <consortium name="DOE Joint Genome Institute"/>
            <person name="Mock T."/>
            <person name="Otillar R.P."/>
            <person name="Strauss J."/>
            <person name="Dupont C."/>
            <person name="Frickenhaus S."/>
            <person name="Maumus F."/>
            <person name="Mcmullan M."/>
            <person name="Sanges R."/>
            <person name="Schmutz J."/>
            <person name="Toseland A."/>
            <person name="Valas R."/>
            <person name="Veluchamy A."/>
            <person name="Ward B.J."/>
            <person name="Allen A."/>
            <person name="Barry K."/>
            <person name="Falciatore A."/>
            <person name="Ferrante M."/>
            <person name="Fortunato A.E."/>
            <person name="Gloeckner G."/>
            <person name="Gruber A."/>
            <person name="Hipkin R."/>
            <person name="Janech M."/>
            <person name="Kroth P."/>
            <person name="Leese F."/>
            <person name="Lindquist E."/>
            <person name="Lyon B.R."/>
            <person name="Martin J."/>
            <person name="Mayer C."/>
            <person name="Parker M."/>
            <person name="Quesneville H."/>
            <person name="Raymond J."/>
            <person name="Uhlig C."/>
            <person name="Valentin K.U."/>
            <person name="Worden A.Z."/>
            <person name="Armbrust E.V."/>
            <person name="Bowler C."/>
            <person name="Green B."/>
            <person name="Moulton V."/>
            <person name="Van Oosterhout C."/>
            <person name="Grigoriev I."/>
        </authorList>
    </citation>
    <scope>NUCLEOTIDE SEQUENCE [LARGE SCALE GENOMIC DNA]</scope>
    <source>
        <strain evidence="2 3">CCMP1102</strain>
    </source>
</reference>
<dbReference type="Proteomes" id="UP000095751">
    <property type="component" value="Unassembled WGS sequence"/>
</dbReference>
<dbReference type="OrthoDB" id="196856at2759"/>
<keyword evidence="1" id="KW-0812">Transmembrane</keyword>
<keyword evidence="3" id="KW-1185">Reference proteome</keyword>